<reference evidence="4 5" key="1">
    <citation type="submission" date="2019-07" db="EMBL/GenBank/DDBJ databases">
        <title>Whole genome shotgun sequence of Brevifollis gellanilyticus NBRC 108608.</title>
        <authorList>
            <person name="Hosoyama A."/>
            <person name="Uohara A."/>
            <person name="Ohji S."/>
            <person name="Ichikawa N."/>
        </authorList>
    </citation>
    <scope>NUCLEOTIDE SEQUENCE [LARGE SCALE GENOMIC DNA]</scope>
    <source>
        <strain evidence="4 5">NBRC 108608</strain>
    </source>
</reference>
<feature type="transmembrane region" description="Helical" evidence="3">
    <location>
        <begin position="68"/>
        <end position="85"/>
    </location>
</feature>
<dbReference type="Proteomes" id="UP000321577">
    <property type="component" value="Unassembled WGS sequence"/>
</dbReference>
<keyword evidence="3" id="KW-0472">Membrane</keyword>
<feature type="transmembrane region" description="Helical" evidence="3">
    <location>
        <begin position="7"/>
        <end position="31"/>
    </location>
</feature>
<evidence type="ECO:0008006" key="6">
    <source>
        <dbReference type="Google" id="ProtNLM"/>
    </source>
</evidence>
<dbReference type="OrthoDB" id="193747at2"/>
<evidence type="ECO:0000256" key="2">
    <source>
        <dbReference type="ARBA" id="ARBA00022801"/>
    </source>
</evidence>
<evidence type="ECO:0000256" key="3">
    <source>
        <dbReference type="SAM" id="Phobius"/>
    </source>
</evidence>
<dbReference type="EMBL" id="BKAG01000006">
    <property type="protein sequence ID" value="GEP41986.1"/>
    <property type="molecule type" value="Genomic_DNA"/>
</dbReference>
<organism evidence="4 5">
    <name type="scientific">Brevifollis gellanilyticus</name>
    <dbReference type="NCBI Taxonomy" id="748831"/>
    <lineage>
        <taxon>Bacteria</taxon>
        <taxon>Pseudomonadati</taxon>
        <taxon>Verrucomicrobiota</taxon>
        <taxon>Verrucomicrobiia</taxon>
        <taxon>Verrucomicrobiales</taxon>
        <taxon>Verrucomicrobiaceae</taxon>
    </lineage>
</organism>
<comment type="caution">
    <text evidence="4">The sequence shown here is derived from an EMBL/GenBank/DDBJ whole genome shotgun (WGS) entry which is preliminary data.</text>
</comment>
<dbReference type="SUPFAM" id="SSF53474">
    <property type="entry name" value="alpha/beta-Hydrolases"/>
    <property type="match status" value="1"/>
</dbReference>
<dbReference type="RefSeq" id="WP_146849582.1">
    <property type="nucleotide sequence ID" value="NZ_BKAG01000006.1"/>
</dbReference>
<evidence type="ECO:0000256" key="1">
    <source>
        <dbReference type="ARBA" id="ARBA00022729"/>
    </source>
</evidence>
<dbReference type="Gene3D" id="3.40.50.1820">
    <property type="entry name" value="alpha/beta hydrolase"/>
    <property type="match status" value="1"/>
</dbReference>
<accession>A0A512M5I8</accession>
<keyword evidence="1" id="KW-0732">Signal</keyword>
<dbReference type="InterPro" id="IPR029058">
    <property type="entry name" value="AB_hydrolase_fold"/>
</dbReference>
<keyword evidence="3" id="KW-0812">Transmembrane</keyword>
<keyword evidence="2" id="KW-0378">Hydrolase</keyword>
<dbReference type="AlphaFoldDB" id="A0A512M5I8"/>
<sequence>MSFLKTLLKAFILALALMLVVGSMILMMVASEGTGRWIGGFALLVGIGPWLWCIGAERKSKVQVRMSQGFLAFGVAALLVMAPLAPDGHTSESARLHSRYSNGGWHYPRIHPGSAVPEIDQINLGFYAALMTDPYFNRAQFRELSAMTNAIYAEMKQNPEFEVCGSALSSIYNEMAGLSFRNGHYYHYIPANLDRTKPSRTLVFLHGSGGNFKAYVWLLSKIADRIGCTIIAPSFGLGNWEKAGAYEAITAAIQDAGRHAAIDPDQIHLMGLSNGGKGVCLAESLPGQRFRSLIFLSGVFHHRIEPEELAKRLGARPALVLSGGSDDRVPWTSVDDYAVRMEGAGMQVTKHRFEGEDHFLFFHRADEVLEKVTQWMQSQR</sequence>
<name>A0A512M5I8_9BACT</name>
<evidence type="ECO:0000313" key="4">
    <source>
        <dbReference type="EMBL" id="GEP41986.1"/>
    </source>
</evidence>
<dbReference type="PANTHER" id="PTHR43037:SF5">
    <property type="entry name" value="FERULOYL ESTERASE"/>
    <property type="match status" value="1"/>
</dbReference>
<gene>
    <name evidence="4" type="ORF">BGE01nite_12770</name>
</gene>
<keyword evidence="5" id="KW-1185">Reference proteome</keyword>
<keyword evidence="3" id="KW-1133">Transmembrane helix</keyword>
<feature type="transmembrane region" description="Helical" evidence="3">
    <location>
        <begin position="37"/>
        <end position="56"/>
    </location>
</feature>
<protein>
    <recommendedName>
        <fullName evidence="6">Peptidase S9 prolyl oligopeptidase catalytic domain-containing protein</fullName>
    </recommendedName>
</protein>
<evidence type="ECO:0000313" key="5">
    <source>
        <dbReference type="Proteomes" id="UP000321577"/>
    </source>
</evidence>
<dbReference type="PANTHER" id="PTHR43037">
    <property type="entry name" value="UNNAMED PRODUCT-RELATED"/>
    <property type="match status" value="1"/>
</dbReference>
<dbReference type="InterPro" id="IPR050955">
    <property type="entry name" value="Plant_Biomass_Hydrol_Est"/>
</dbReference>
<dbReference type="GO" id="GO:0016787">
    <property type="term" value="F:hydrolase activity"/>
    <property type="evidence" value="ECO:0007669"/>
    <property type="project" value="UniProtKB-KW"/>
</dbReference>
<proteinExistence type="predicted"/>